<sequence>MGNFESLPGPGLIARLRVCRPGEQLLWAVNRTAFYLDVEGLDAVGNPSKSLLGRGVRAVGRGVGGFTLDVVGAALLGGDDVTGLDKPPPPDHLLFGPGPGCLAHQAVPSIPFAPGKRGVVLWVLTAQRLVVARTWDPEPAAEPRKSLLGKAVSFGKGVVDFGVDAARIIAGSHHDHGRNTSGQPVPLPEVTVLHEFPRARIASITPFARESRPCLRVSFVDGSGVDFLFPDEGSARRALDLTNGAR</sequence>
<dbReference type="HOGENOM" id="CLU_1174757_0_0_11"/>
<dbReference type="EMBL" id="HE804045">
    <property type="protein sequence ID" value="CCH31858.1"/>
    <property type="molecule type" value="Genomic_DNA"/>
</dbReference>
<organism evidence="1 2">
    <name type="scientific">Saccharothrix espanaensis (strain ATCC 51144 / DSM 44229 / JCM 9112 / NBRC 15066 / NRRL 15764)</name>
    <dbReference type="NCBI Taxonomy" id="1179773"/>
    <lineage>
        <taxon>Bacteria</taxon>
        <taxon>Bacillati</taxon>
        <taxon>Actinomycetota</taxon>
        <taxon>Actinomycetes</taxon>
        <taxon>Pseudonocardiales</taxon>
        <taxon>Pseudonocardiaceae</taxon>
        <taxon>Saccharothrix</taxon>
    </lineage>
</organism>
<dbReference type="eggNOG" id="ENOG5030M5I">
    <property type="taxonomic scope" value="Bacteria"/>
</dbReference>
<dbReference type="KEGG" id="sesp:BN6_45790"/>
<protein>
    <submittedName>
        <fullName evidence="1">Uncharacterized protein</fullName>
    </submittedName>
</protein>
<evidence type="ECO:0000313" key="1">
    <source>
        <dbReference type="EMBL" id="CCH31858.1"/>
    </source>
</evidence>
<name>K0K5M1_SACES</name>
<evidence type="ECO:0000313" key="2">
    <source>
        <dbReference type="Proteomes" id="UP000006281"/>
    </source>
</evidence>
<accession>K0K5M1</accession>
<dbReference type="AlphaFoldDB" id="K0K5M1"/>
<gene>
    <name evidence="1" type="ordered locus">BN6_45790</name>
</gene>
<dbReference type="PATRIC" id="fig|1179773.3.peg.4587"/>
<dbReference type="OrthoDB" id="3668204at2"/>
<proteinExistence type="predicted"/>
<keyword evidence="2" id="KW-1185">Reference proteome</keyword>
<dbReference type="STRING" id="1179773.BN6_45790"/>
<dbReference type="BioCyc" id="SESP1179773:BN6_RS22160-MONOMER"/>
<reference evidence="1 2" key="1">
    <citation type="journal article" date="2012" name="BMC Genomics">
        <title>Complete genome sequence of Saccharothrix espanaensis DSM 44229T and comparison to the other completely sequenced Pseudonocardiaceae.</title>
        <authorList>
            <person name="Strobel T."/>
            <person name="Al-Dilaimi A."/>
            <person name="Blom J."/>
            <person name="Gessner A."/>
            <person name="Kalinowski J."/>
            <person name="Luzhetska M."/>
            <person name="Puhler A."/>
            <person name="Szczepanowski R."/>
            <person name="Bechthold A."/>
            <person name="Ruckert C."/>
        </authorList>
    </citation>
    <scope>NUCLEOTIDE SEQUENCE [LARGE SCALE GENOMIC DNA]</scope>
    <source>
        <strain evidence="2">ATCC 51144 / DSM 44229 / JCM 9112 / NBRC 15066 / NRRL 15764</strain>
    </source>
</reference>
<dbReference type="Proteomes" id="UP000006281">
    <property type="component" value="Chromosome"/>
</dbReference>
<dbReference type="RefSeq" id="WP_015101970.1">
    <property type="nucleotide sequence ID" value="NC_019673.1"/>
</dbReference>